<comment type="similarity">
    <text evidence="3 9">Belongs to the aconitase/IPM isomerase family.</text>
</comment>
<dbReference type="InterPro" id="IPR018136">
    <property type="entry name" value="Aconitase_4Fe-4S_BS"/>
</dbReference>
<dbReference type="EMBL" id="JAPIUZ010000001">
    <property type="protein sequence ID" value="MCX2563030.1"/>
    <property type="molecule type" value="Genomic_DNA"/>
</dbReference>
<dbReference type="InterPro" id="IPR015931">
    <property type="entry name" value="Acnase/IPM_dHydase_lsu_aba_1/3"/>
</dbReference>
<comment type="caution">
    <text evidence="12">The sequence shown here is derived from an EMBL/GenBank/DDBJ whole genome shotgun (WGS) entry which is preliminary data.</text>
</comment>
<dbReference type="InterPro" id="IPR015928">
    <property type="entry name" value="Aconitase/3IPM_dehydase_swvl"/>
</dbReference>
<dbReference type="GO" id="GO:0008168">
    <property type="term" value="F:methyltransferase activity"/>
    <property type="evidence" value="ECO:0007669"/>
    <property type="project" value="UniProtKB-KW"/>
</dbReference>
<organism evidence="12 13">
    <name type="scientific">Acetobacter thailandicus</name>
    <dbReference type="NCBI Taxonomy" id="1502842"/>
    <lineage>
        <taxon>Bacteria</taxon>
        <taxon>Pseudomonadati</taxon>
        <taxon>Pseudomonadota</taxon>
        <taxon>Alphaproteobacteria</taxon>
        <taxon>Acetobacterales</taxon>
        <taxon>Acetobacteraceae</taxon>
        <taxon>Acetobacter</taxon>
    </lineage>
</organism>
<keyword evidence="7 9" id="KW-0411">Iron-sulfur</keyword>
<reference evidence="12 13" key="1">
    <citation type="submission" date="2022-11" db="EMBL/GenBank/DDBJ databases">
        <title>Genome sequencing of Acetobacter type strain.</title>
        <authorList>
            <person name="Heo J."/>
            <person name="Lee D."/>
            <person name="Han B.-H."/>
            <person name="Hong S.-B."/>
            <person name="Kwon S.-W."/>
        </authorList>
    </citation>
    <scope>NUCLEOTIDE SEQUENCE [LARGE SCALE GENOMIC DNA]</scope>
    <source>
        <strain evidence="12 13">KACC 21253</strain>
    </source>
</reference>
<keyword evidence="12" id="KW-0489">Methyltransferase</keyword>
<keyword evidence="13" id="KW-1185">Reference proteome</keyword>
<proteinExistence type="inferred from homology"/>
<sequence>MSVASIEITGKSYKYYDLKSIAGDAFEKMPHVHRILLENVLHEPDTALRDKAVAALINWTKTGSGKEAIPFAPTRILMHDTTCGPALTDIAAMRDVLSENGVDPALLNPCVPVATSTDHSAPVDYFGTSDALDRNLKREFDRNSERYQFMKWATKAVDGFRVFPPGTGIMHTINMERVATVVSKKTIENQDWLIPDTLIGTDSHTPMVNSLGVLGWGVGGLEAEGAMFGVSVNIRIPDVLGVRLTGSLREGVTATDLALRVTEILRQAGCSGEFVEYYGPGVASLTLGDRGPAANMTPEYGASTGYFPIDAHTINYLRETGRTNEHCVLVEAYAKAAGLWFDPASEPRYTKVFEIDLSKLELSIAGPTRPQDRLSPSSLASVLQKVDVADVSLKVGSTAVGIPQDAVAIAAITSCTNTTDTGFLIAAALLARKAVAKGLRVPSWVKTSIAPGSPAAFLRLTRAGLLTDLEALGFFIVGYGCTTCIGNSGPLVPEVSAAIIKGAIHPIAVLSGNRNFPGRVHAQIDSSFLMSPALVVAYAIAGRGNIDIQKDPLGVDGQGRDVHLSDLWPTDKEIQDALFLAMAEDDVAEAAKKADANELWANLTAPNAALFPWDNASTYLRRPPFVAISPAEENDVDVSCNPLLVLGDDVTTDHISPAGSIPTDSDAAKWLVERGENPNDLNVYSSRRGNWEVMLRGLFTNKNLINYLNAKKSVGKTVFASTGETLPVWIAASRYQEEKLPVIIIAGERYGTGSSRDWAAKGTELLGARAVLANSFERIHRTNLVGMGILPLRLPDGWKASEQKIDARDKFVIRYNFNDLSPRCIVPVEWQRAQNEAVSHLDLTLMVDTAHEITLLKNGGIISTILTEISRNSHSSS</sequence>
<evidence type="ECO:0000256" key="3">
    <source>
        <dbReference type="ARBA" id="ARBA00007185"/>
    </source>
</evidence>
<dbReference type="Gene3D" id="6.10.190.10">
    <property type="match status" value="1"/>
</dbReference>
<keyword evidence="6 9" id="KW-0408">Iron</keyword>
<comment type="pathway">
    <text evidence="2">Carbohydrate metabolism; tricarboxylic acid cycle; isocitrate from oxaloacetate: step 2/2.</text>
</comment>
<dbReference type="SUPFAM" id="SSF52016">
    <property type="entry name" value="LeuD/IlvD-like"/>
    <property type="match status" value="1"/>
</dbReference>
<evidence type="ECO:0000313" key="12">
    <source>
        <dbReference type="EMBL" id="MCX2563030.1"/>
    </source>
</evidence>
<evidence type="ECO:0000256" key="4">
    <source>
        <dbReference type="ARBA" id="ARBA00022485"/>
    </source>
</evidence>
<dbReference type="PRINTS" id="PR00415">
    <property type="entry name" value="ACONITASE"/>
</dbReference>
<evidence type="ECO:0000256" key="5">
    <source>
        <dbReference type="ARBA" id="ARBA00022723"/>
    </source>
</evidence>
<dbReference type="NCBIfam" id="NF009520">
    <property type="entry name" value="PRK12881.1"/>
    <property type="match status" value="1"/>
</dbReference>
<name>A0ABT3QCN4_9PROT</name>
<keyword evidence="5" id="KW-0479">Metal-binding</keyword>
<dbReference type="EC" id="4.2.1.3" evidence="9"/>
<dbReference type="Proteomes" id="UP001301152">
    <property type="component" value="Unassembled WGS sequence"/>
</dbReference>
<dbReference type="GO" id="GO:0032259">
    <property type="term" value="P:methylation"/>
    <property type="evidence" value="ECO:0007669"/>
    <property type="project" value="UniProtKB-KW"/>
</dbReference>
<keyword evidence="4 9" id="KW-0004">4Fe-4S</keyword>
<evidence type="ECO:0000256" key="7">
    <source>
        <dbReference type="ARBA" id="ARBA00023014"/>
    </source>
</evidence>
<evidence type="ECO:0000256" key="6">
    <source>
        <dbReference type="ARBA" id="ARBA00023004"/>
    </source>
</evidence>
<comment type="function">
    <text evidence="9">Catalyzes the isomerization of citrate to isocitrate via cis-aconitate.</text>
</comment>
<feature type="domain" description="Aconitase A/isopropylmalate dehydratase small subunit swivel" evidence="11">
    <location>
        <begin position="669"/>
        <end position="796"/>
    </location>
</feature>
<evidence type="ECO:0000259" key="10">
    <source>
        <dbReference type="Pfam" id="PF00330"/>
    </source>
</evidence>
<comment type="cofactor">
    <cofactor evidence="1">
        <name>[4Fe-4S] cluster</name>
        <dbReference type="ChEBI" id="CHEBI:49883"/>
    </cofactor>
</comment>
<comment type="catalytic activity">
    <reaction evidence="8 9">
        <text>citrate = D-threo-isocitrate</text>
        <dbReference type="Rhea" id="RHEA:10336"/>
        <dbReference type="ChEBI" id="CHEBI:15562"/>
        <dbReference type="ChEBI" id="CHEBI:16947"/>
        <dbReference type="EC" id="4.2.1.3"/>
    </reaction>
</comment>
<dbReference type="Gene3D" id="3.20.19.10">
    <property type="entry name" value="Aconitase, domain 4"/>
    <property type="match status" value="1"/>
</dbReference>
<accession>A0ABT3QCN4</accession>
<dbReference type="NCBIfam" id="NF006757">
    <property type="entry name" value="PRK09277.1"/>
    <property type="match status" value="1"/>
</dbReference>
<dbReference type="Gene3D" id="3.30.499.10">
    <property type="entry name" value="Aconitase, domain 3"/>
    <property type="match status" value="2"/>
</dbReference>
<evidence type="ECO:0000259" key="11">
    <source>
        <dbReference type="Pfam" id="PF00694"/>
    </source>
</evidence>
<dbReference type="InterPro" id="IPR000573">
    <property type="entry name" value="AconitaseA/IPMdHydase_ssu_swvl"/>
</dbReference>
<dbReference type="Pfam" id="PF00694">
    <property type="entry name" value="Aconitase_C"/>
    <property type="match status" value="1"/>
</dbReference>
<dbReference type="RefSeq" id="WP_173560417.1">
    <property type="nucleotide sequence ID" value="NZ_JAPIUZ010000001.1"/>
</dbReference>
<evidence type="ECO:0000256" key="1">
    <source>
        <dbReference type="ARBA" id="ARBA00001966"/>
    </source>
</evidence>
<evidence type="ECO:0000256" key="2">
    <source>
        <dbReference type="ARBA" id="ARBA00004717"/>
    </source>
</evidence>
<evidence type="ECO:0000256" key="8">
    <source>
        <dbReference type="ARBA" id="ARBA00023501"/>
    </source>
</evidence>
<dbReference type="NCBIfam" id="TIGR01341">
    <property type="entry name" value="aconitase_1"/>
    <property type="match status" value="1"/>
</dbReference>
<dbReference type="PROSITE" id="PS01244">
    <property type="entry name" value="ACONITASE_2"/>
    <property type="match status" value="1"/>
</dbReference>
<dbReference type="InterPro" id="IPR036008">
    <property type="entry name" value="Aconitase_4Fe-4S_dom"/>
</dbReference>
<keyword evidence="12" id="KW-0808">Transferase</keyword>
<keyword evidence="9 12" id="KW-0456">Lyase</keyword>
<evidence type="ECO:0000256" key="9">
    <source>
        <dbReference type="RuleBase" id="RU361275"/>
    </source>
</evidence>
<protein>
    <recommendedName>
        <fullName evidence="9">Aconitate hydratase</fullName>
        <shortName evidence="9">Aconitase</shortName>
        <ecNumber evidence="9">4.2.1.3</ecNumber>
    </recommendedName>
</protein>
<dbReference type="GO" id="GO:0003994">
    <property type="term" value="F:aconitate hydratase activity"/>
    <property type="evidence" value="ECO:0007669"/>
    <property type="project" value="UniProtKB-EC"/>
</dbReference>
<dbReference type="SUPFAM" id="SSF53732">
    <property type="entry name" value="Aconitase iron-sulfur domain"/>
    <property type="match status" value="1"/>
</dbReference>
<dbReference type="InterPro" id="IPR001030">
    <property type="entry name" value="Acoase/IPM_deHydtase_lsu_aba"/>
</dbReference>
<dbReference type="InterPro" id="IPR006249">
    <property type="entry name" value="Aconitase/IRP2"/>
</dbReference>
<dbReference type="Pfam" id="PF00330">
    <property type="entry name" value="Aconitase"/>
    <property type="match status" value="1"/>
</dbReference>
<feature type="domain" description="Aconitase/3-isopropylmalate dehydratase large subunit alpha/beta/alpha" evidence="10">
    <location>
        <begin position="66"/>
        <end position="542"/>
    </location>
</feature>
<gene>
    <name evidence="12" type="primary">acnA</name>
    <name evidence="12" type="ORF">OQ497_03490</name>
</gene>
<dbReference type="PANTHER" id="PTHR11670">
    <property type="entry name" value="ACONITASE/IRON-RESPONSIVE ELEMENT FAMILY MEMBER"/>
    <property type="match status" value="1"/>
</dbReference>
<evidence type="ECO:0000313" key="13">
    <source>
        <dbReference type="Proteomes" id="UP001301152"/>
    </source>
</evidence>